<organism evidence="1">
    <name type="scientific">Rhizophora mucronata</name>
    <name type="common">Asiatic mangrove</name>
    <dbReference type="NCBI Taxonomy" id="61149"/>
    <lineage>
        <taxon>Eukaryota</taxon>
        <taxon>Viridiplantae</taxon>
        <taxon>Streptophyta</taxon>
        <taxon>Embryophyta</taxon>
        <taxon>Tracheophyta</taxon>
        <taxon>Spermatophyta</taxon>
        <taxon>Magnoliopsida</taxon>
        <taxon>eudicotyledons</taxon>
        <taxon>Gunneridae</taxon>
        <taxon>Pentapetalae</taxon>
        <taxon>rosids</taxon>
        <taxon>fabids</taxon>
        <taxon>Malpighiales</taxon>
        <taxon>Rhizophoraceae</taxon>
        <taxon>Rhizophora</taxon>
    </lineage>
</organism>
<dbReference type="EMBL" id="GGEC01093299">
    <property type="protein sequence ID" value="MBX73783.1"/>
    <property type="molecule type" value="Transcribed_RNA"/>
</dbReference>
<sequence length="42" mass="4911">MPVSSYQVFLSLRSSISFVYLFDSSFIVDFLLDGERRFSLKI</sequence>
<accession>A0A2P2R3H2</accession>
<name>A0A2P2R3H2_RHIMU</name>
<protein>
    <submittedName>
        <fullName evidence="1">Uncharacterized protein</fullName>
    </submittedName>
</protein>
<dbReference type="AlphaFoldDB" id="A0A2P2R3H2"/>
<reference evidence="1" key="1">
    <citation type="submission" date="2018-02" db="EMBL/GenBank/DDBJ databases">
        <title>Rhizophora mucronata_Transcriptome.</title>
        <authorList>
            <person name="Meera S.P."/>
            <person name="Sreeshan A."/>
            <person name="Augustine A."/>
        </authorList>
    </citation>
    <scope>NUCLEOTIDE SEQUENCE</scope>
    <source>
        <tissue evidence="1">Leaf</tissue>
    </source>
</reference>
<evidence type="ECO:0000313" key="1">
    <source>
        <dbReference type="EMBL" id="MBX73783.1"/>
    </source>
</evidence>
<proteinExistence type="predicted"/>